<reference evidence="4" key="2">
    <citation type="submission" date="2019-06" db="EMBL/GenBank/DDBJ databases">
        <title>Co-occurence of chitin degradation, pigmentation and bioactivity in marine Pseudoalteromonas.</title>
        <authorList>
            <person name="Sonnenschein E.C."/>
            <person name="Bech P.K."/>
        </authorList>
    </citation>
    <scope>NUCLEOTIDE SEQUENCE [LARGE SCALE GENOMIC DNA]</scope>
    <source>
        <strain evidence="4">S3790</strain>
    </source>
</reference>
<proteinExistence type="predicted"/>
<accession>A0A5S3V7I4</accession>
<evidence type="ECO:0000313" key="1">
    <source>
        <dbReference type="EMBL" id="TMO67523.1"/>
    </source>
</evidence>
<evidence type="ECO:0000313" key="3">
    <source>
        <dbReference type="Proteomes" id="UP000307164"/>
    </source>
</evidence>
<dbReference type="Proteomes" id="UP000307164">
    <property type="component" value="Unassembled WGS sequence"/>
</dbReference>
<keyword evidence="3" id="KW-1185">Reference proteome</keyword>
<reference evidence="3 4" key="1">
    <citation type="submission" date="2018-01" db="EMBL/GenBank/DDBJ databases">
        <authorList>
            <person name="Paulsen S."/>
            <person name="Gram L.K."/>
        </authorList>
    </citation>
    <scope>NUCLEOTIDE SEQUENCE [LARGE SCALE GENOMIC DNA]</scope>
    <source>
        <strain evidence="1 4">S3790</strain>
        <strain evidence="2 3">S3895</strain>
    </source>
</reference>
<protein>
    <recommendedName>
        <fullName evidence="5">Aminotransferase class I/classII domain-containing protein</fullName>
    </recommendedName>
</protein>
<evidence type="ECO:0008006" key="5">
    <source>
        <dbReference type="Google" id="ProtNLM"/>
    </source>
</evidence>
<dbReference type="EMBL" id="PNBW01000062">
    <property type="protein sequence ID" value="TMO73295.1"/>
    <property type="molecule type" value="Genomic_DNA"/>
</dbReference>
<gene>
    <name evidence="1" type="ORF">CWC19_13340</name>
    <name evidence="2" type="ORF">CWC20_13335</name>
</gene>
<dbReference type="AlphaFoldDB" id="A0A5S3V7I4"/>
<dbReference type="InterPro" id="IPR015422">
    <property type="entry name" value="PyrdxlP-dep_Trfase_small"/>
</dbReference>
<dbReference type="Gene3D" id="3.90.1150.10">
    <property type="entry name" value="Aspartate Aminotransferase, domain 1"/>
    <property type="match status" value="1"/>
</dbReference>
<name>A0A5S3V7I4_9GAMM</name>
<sequence>MLIKSSSGIWYKLINEGIAIATGAMFGANDKFEHYCRITFALPQNTGLAIALRKLLGAVDLSGSFLQHFDWLLYQAEAA</sequence>
<dbReference type="InterPro" id="IPR015424">
    <property type="entry name" value="PyrdxlP-dep_Trfase"/>
</dbReference>
<dbReference type="RefSeq" id="WP_138592323.1">
    <property type="nucleotide sequence ID" value="NZ_PNBW01000062.1"/>
</dbReference>
<dbReference type="SUPFAM" id="SSF53383">
    <property type="entry name" value="PLP-dependent transferases"/>
    <property type="match status" value="1"/>
</dbReference>
<dbReference type="Proteomes" id="UP000307217">
    <property type="component" value="Unassembled WGS sequence"/>
</dbReference>
<dbReference type="EMBL" id="PNBX01000055">
    <property type="protein sequence ID" value="TMO67523.1"/>
    <property type="molecule type" value="Genomic_DNA"/>
</dbReference>
<organism evidence="1 4">
    <name type="scientific">Pseudoalteromonas aurantia</name>
    <dbReference type="NCBI Taxonomy" id="43654"/>
    <lineage>
        <taxon>Bacteria</taxon>
        <taxon>Pseudomonadati</taxon>
        <taxon>Pseudomonadota</taxon>
        <taxon>Gammaproteobacteria</taxon>
        <taxon>Alteromonadales</taxon>
        <taxon>Pseudoalteromonadaceae</taxon>
        <taxon>Pseudoalteromonas</taxon>
    </lineage>
</organism>
<reference evidence="1" key="3">
    <citation type="submission" date="2019-09" db="EMBL/GenBank/DDBJ databases">
        <title>Co-occurence of chitin degradation, pigmentation and bioactivity in marine Pseudoalteromonas.</title>
        <authorList>
            <person name="Sonnenschein E.C."/>
            <person name="Bech P.K."/>
        </authorList>
    </citation>
    <scope>NUCLEOTIDE SEQUENCE</scope>
    <source>
        <strain evidence="1">S3790</strain>
        <strain evidence="2 3">S3895</strain>
    </source>
</reference>
<evidence type="ECO:0000313" key="2">
    <source>
        <dbReference type="EMBL" id="TMO73295.1"/>
    </source>
</evidence>
<comment type="caution">
    <text evidence="1">The sequence shown here is derived from an EMBL/GenBank/DDBJ whole genome shotgun (WGS) entry which is preliminary data.</text>
</comment>
<dbReference type="OrthoDB" id="9804020at2"/>
<evidence type="ECO:0000313" key="4">
    <source>
        <dbReference type="Proteomes" id="UP000307217"/>
    </source>
</evidence>